<feature type="transmembrane region" description="Helical" evidence="1">
    <location>
        <begin position="36"/>
        <end position="53"/>
    </location>
</feature>
<keyword evidence="1" id="KW-1133">Transmembrane helix</keyword>
<feature type="transmembrane region" description="Helical" evidence="1">
    <location>
        <begin position="87"/>
        <end position="107"/>
    </location>
</feature>
<keyword evidence="3" id="KW-1185">Reference proteome</keyword>
<evidence type="ECO:0008006" key="4">
    <source>
        <dbReference type="Google" id="ProtNLM"/>
    </source>
</evidence>
<keyword evidence="1" id="KW-0812">Transmembrane</keyword>
<sequence>MTCSNPPRRRAAPVVLAALGLLYPLLVYAALGRVPAGALVLVALALVAARLGLLARGGPLAAALVPPLALVALATALLALAGAERAALAYPVLMSLAMALAFAASLWRGPCLAARFAALAAVPPPPEAGPYLRKVTLAWALVLTVNGLLSAVTVLVGDPALWALYNGLVSYLLLGITAGIEYLIRRRIGAAARG</sequence>
<feature type="transmembrane region" description="Helical" evidence="1">
    <location>
        <begin position="12"/>
        <end position="30"/>
    </location>
</feature>
<proteinExistence type="predicted"/>
<organism evidence="2 3">
    <name type="scientific">Phaeospirillum tilakii</name>
    <dbReference type="NCBI Taxonomy" id="741673"/>
    <lineage>
        <taxon>Bacteria</taxon>
        <taxon>Pseudomonadati</taxon>
        <taxon>Pseudomonadota</taxon>
        <taxon>Alphaproteobacteria</taxon>
        <taxon>Rhodospirillales</taxon>
        <taxon>Rhodospirillaceae</taxon>
        <taxon>Phaeospirillum</taxon>
    </lineage>
</organism>
<feature type="transmembrane region" description="Helical" evidence="1">
    <location>
        <begin position="162"/>
        <end position="184"/>
    </location>
</feature>
<evidence type="ECO:0000256" key="1">
    <source>
        <dbReference type="SAM" id="Phobius"/>
    </source>
</evidence>
<evidence type="ECO:0000313" key="2">
    <source>
        <dbReference type="EMBL" id="MFD2232625.1"/>
    </source>
</evidence>
<dbReference type="EMBL" id="JBHUIY010000003">
    <property type="protein sequence ID" value="MFD2232625.1"/>
    <property type="molecule type" value="Genomic_DNA"/>
</dbReference>
<gene>
    <name evidence="2" type="ORF">ACFSNB_02280</name>
</gene>
<reference evidence="3" key="1">
    <citation type="journal article" date="2019" name="Int. J. Syst. Evol. Microbiol.">
        <title>The Global Catalogue of Microorganisms (GCM) 10K type strain sequencing project: providing services to taxonomists for standard genome sequencing and annotation.</title>
        <authorList>
            <consortium name="The Broad Institute Genomics Platform"/>
            <consortium name="The Broad Institute Genome Sequencing Center for Infectious Disease"/>
            <person name="Wu L."/>
            <person name="Ma J."/>
        </authorList>
    </citation>
    <scope>NUCLEOTIDE SEQUENCE [LARGE SCALE GENOMIC DNA]</scope>
    <source>
        <strain evidence="3">KCTC 15012</strain>
    </source>
</reference>
<feature type="transmembrane region" description="Helical" evidence="1">
    <location>
        <begin position="60"/>
        <end position="81"/>
    </location>
</feature>
<keyword evidence="1" id="KW-0472">Membrane</keyword>
<evidence type="ECO:0000313" key="3">
    <source>
        <dbReference type="Proteomes" id="UP001597296"/>
    </source>
</evidence>
<dbReference type="Proteomes" id="UP001597296">
    <property type="component" value="Unassembled WGS sequence"/>
</dbReference>
<feature type="transmembrane region" description="Helical" evidence="1">
    <location>
        <begin position="137"/>
        <end position="156"/>
    </location>
</feature>
<accession>A0ABW5C5S8</accession>
<dbReference type="RefSeq" id="WP_377314107.1">
    <property type="nucleotide sequence ID" value="NZ_JBHUIY010000003.1"/>
</dbReference>
<protein>
    <recommendedName>
        <fullName evidence="4">Intracellular septation protein A</fullName>
    </recommendedName>
</protein>
<name>A0ABW5C5S8_9PROT</name>
<comment type="caution">
    <text evidence="2">The sequence shown here is derived from an EMBL/GenBank/DDBJ whole genome shotgun (WGS) entry which is preliminary data.</text>
</comment>